<dbReference type="AlphaFoldDB" id="A0A8D2JDP5"/>
<evidence type="ECO:0000256" key="16">
    <source>
        <dbReference type="ARBA" id="ARBA00074449"/>
    </source>
</evidence>
<evidence type="ECO:0000256" key="1">
    <source>
        <dbReference type="ARBA" id="ARBA00003967"/>
    </source>
</evidence>
<evidence type="ECO:0000256" key="13">
    <source>
        <dbReference type="ARBA" id="ARBA00023180"/>
    </source>
</evidence>
<keyword evidence="7" id="KW-0528">Neurotoxin</keyword>
<dbReference type="PANTHER" id="PTHR10334">
    <property type="entry name" value="CYSTEINE-RICH SECRETORY PROTEIN-RELATED"/>
    <property type="match status" value="1"/>
</dbReference>
<comment type="function">
    <text evidence="14">May inhibit cardiomyocyte growth.</text>
</comment>
<keyword evidence="12" id="KW-1015">Disulfide bond</keyword>
<evidence type="ECO:0000256" key="17">
    <source>
        <dbReference type="SAM" id="SignalP"/>
    </source>
</evidence>
<keyword evidence="4" id="KW-0964">Secreted</keyword>
<evidence type="ECO:0000256" key="2">
    <source>
        <dbReference type="ARBA" id="ARBA00004613"/>
    </source>
</evidence>
<sequence length="241" mass="27477">KFPPCDPWALGLRIPLLPLLLLLLTLMKLSWSLTDEDKKLIVDLHNHYRSKVIPPAANMLKLSWDPELEAFAKGYAAKCIWEHNKERGWRGENLFAMYGDLNVTTAVEQWYDEYKYYNMTTLTCKEGEMCGHYTQVVWATTEHVGCGMQFCKTLQFLNDTDMYLLVCNYVPPGNVKGNKPYKEGASCSMCPDGYSCKKSLCGNEINSIDCWGRLSDLILIFPGCFHLGMIVVKPPVPWEAE</sequence>
<dbReference type="SUPFAM" id="SSF55797">
    <property type="entry name" value="PR-1-like"/>
    <property type="match status" value="1"/>
</dbReference>
<comment type="subunit">
    <text evidence="15">Interacts with PSP94/MSMB.</text>
</comment>
<feature type="domain" description="SCP" evidence="18">
    <location>
        <begin position="36"/>
        <end position="177"/>
    </location>
</feature>
<dbReference type="InterPro" id="IPR018244">
    <property type="entry name" value="Allrgn_V5/Tpx1_CS"/>
</dbReference>
<evidence type="ECO:0000256" key="7">
    <source>
        <dbReference type="ARBA" id="ARBA00022699"/>
    </source>
</evidence>
<dbReference type="PROSITE" id="PS01009">
    <property type="entry name" value="CRISP_1"/>
    <property type="match status" value="1"/>
</dbReference>
<dbReference type="InterPro" id="IPR035940">
    <property type="entry name" value="CAP_sf"/>
</dbReference>
<keyword evidence="9" id="KW-0632">Potassium channel impairing toxin</keyword>
<dbReference type="GO" id="GO:0030414">
    <property type="term" value="F:peptidase inhibitor activity"/>
    <property type="evidence" value="ECO:0007669"/>
    <property type="project" value="UniProtKB-KW"/>
</dbReference>
<evidence type="ECO:0000256" key="8">
    <source>
        <dbReference type="ARBA" id="ARBA00022729"/>
    </source>
</evidence>
<evidence type="ECO:0000256" key="10">
    <source>
        <dbReference type="ARBA" id="ARBA00022831"/>
    </source>
</evidence>
<evidence type="ECO:0000256" key="6">
    <source>
        <dbReference type="ARBA" id="ARBA00022690"/>
    </source>
</evidence>
<keyword evidence="5" id="KW-0800">Toxin</keyword>
<keyword evidence="6" id="KW-0646">Protease inhibitor</keyword>
<comment type="subcellular location">
    <subcellularLocation>
        <location evidence="2">Secreted</location>
    </subcellularLocation>
</comment>
<evidence type="ECO:0000259" key="18">
    <source>
        <dbReference type="SMART" id="SM00198"/>
    </source>
</evidence>
<evidence type="ECO:0000256" key="3">
    <source>
        <dbReference type="ARBA" id="ARBA00009923"/>
    </source>
</evidence>
<reference evidence="19" key="2">
    <citation type="submission" date="2025-09" db="UniProtKB">
        <authorList>
            <consortium name="Ensembl"/>
        </authorList>
    </citation>
    <scope>IDENTIFICATION</scope>
</reference>
<reference evidence="19" key="1">
    <citation type="submission" date="2025-08" db="UniProtKB">
        <authorList>
            <consortium name="Ensembl"/>
        </authorList>
    </citation>
    <scope>IDENTIFICATION</scope>
</reference>
<protein>
    <recommendedName>
        <fullName evidence="16">Peptidase inhibitor 16</fullName>
    </recommendedName>
</protein>
<accession>A0A8D2JDP5</accession>
<keyword evidence="10" id="KW-0108">Calcium channel impairing toxin</keyword>
<organism evidence="19 20">
    <name type="scientific">Varanus komodoensis</name>
    <name type="common">Komodo dragon</name>
    <dbReference type="NCBI Taxonomy" id="61221"/>
    <lineage>
        <taxon>Eukaryota</taxon>
        <taxon>Metazoa</taxon>
        <taxon>Chordata</taxon>
        <taxon>Craniata</taxon>
        <taxon>Vertebrata</taxon>
        <taxon>Euteleostomi</taxon>
        <taxon>Lepidosauria</taxon>
        <taxon>Squamata</taxon>
        <taxon>Bifurcata</taxon>
        <taxon>Unidentata</taxon>
        <taxon>Episquamata</taxon>
        <taxon>Toxicofera</taxon>
        <taxon>Anguimorpha</taxon>
        <taxon>Paleoanguimorpha</taxon>
        <taxon>Varanoidea</taxon>
        <taxon>Varanidae</taxon>
        <taxon>Varanus</taxon>
    </lineage>
</organism>
<evidence type="ECO:0000256" key="14">
    <source>
        <dbReference type="ARBA" id="ARBA00058129"/>
    </source>
</evidence>
<keyword evidence="11" id="KW-0872">Ion channel impairing toxin</keyword>
<dbReference type="GO" id="GO:0015459">
    <property type="term" value="F:potassium channel regulator activity"/>
    <property type="evidence" value="ECO:0007669"/>
    <property type="project" value="UniProtKB-KW"/>
</dbReference>
<evidence type="ECO:0000256" key="12">
    <source>
        <dbReference type="ARBA" id="ARBA00023157"/>
    </source>
</evidence>
<keyword evidence="8 17" id="KW-0732">Signal</keyword>
<dbReference type="InterPro" id="IPR001283">
    <property type="entry name" value="CRISP-related"/>
</dbReference>
<dbReference type="InterPro" id="IPR014044">
    <property type="entry name" value="CAP_dom"/>
</dbReference>
<evidence type="ECO:0000256" key="9">
    <source>
        <dbReference type="ARBA" id="ARBA00022773"/>
    </source>
</evidence>
<comment type="similarity">
    <text evidence="3">Belongs to the CRISP family.</text>
</comment>
<evidence type="ECO:0000313" key="20">
    <source>
        <dbReference type="Proteomes" id="UP000694545"/>
    </source>
</evidence>
<dbReference type="Proteomes" id="UP000694545">
    <property type="component" value="Unplaced"/>
</dbReference>
<dbReference type="Pfam" id="PF00188">
    <property type="entry name" value="CAP"/>
    <property type="match status" value="1"/>
</dbReference>
<comment type="function">
    <text evidence="1">Blocks ryanodine receptors, and potassium channels.</text>
</comment>
<name>A0A8D2JDP5_VARKO</name>
<evidence type="ECO:0000313" key="19">
    <source>
        <dbReference type="Ensembl" id="ENSVKKP00000010117.1"/>
    </source>
</evidence>
<keyword evidence="20" id="KW-1185">Reference proteome</keyword>
<dbReference type="Ensembl" id="ENSVKKT00000010366.1">
    <property type="protein sequence ID" value="ENSVKKP00000010117.1"/>
    <property type="gene ID" value="ENSVKKG00000007127.1"/>
</dbReference>
<evidence type="ECO:0000256" key="15">
    <source>
        <dbReference type="ARBA" id="ARBA00063504"/>
    </source>
</evidence>
<dbReference type="OMA" id="ERGNMNG"/>
<proteinExistence type="inferred from homology"/>
<dbReference type="PROSITE" id="PS01010">
    <property type="entry name" value="CRISP_2"/>
    <property type="match status" value="1"/>
</dbReference>
<dbReference type="FunFam" id="3.40.33.10:FF:000011">
    <property type="entry name" value="Peptidase inhibitor 16"/>
    <property type="match status" value="1"/>
</dbReference>
<dbReference type="Gene3D" id="3.40.33.10">
    <property type="entry name" value="CAP"/>
    <property type="match status" value="1"/>
</dbReference>
<dbReference type="GO" id="GO:0005246">
    <property type="term" value="F:calcium channel regulator activity"/>
    <property type="evidence" value="ECO:0007669"/>
    <property type="project" value="UniProtKB-KW"/>
</dbReference>
<dbReference type="PRINTS" id="PR00837">
    <property type="entry name" value="V5TPXLIKE"/>
</dbReference>
<dbReference type="SMART" id="SM00198">
    <property type="entry name" value="SCP"/>
    <property type="match status" value="1"/>
</dbReference>
<dbReference type="GO" id="GO:0090729">
    <property type="term" value="F:toxin activity"/>
    <property type="evidence" value="ECO:0007669"/>
    <property type="project" value="UniProtKB-KW"/>
</dbReference>
<dbReference type="GO" id="GO:0005576">
    <property type="term" value="C:extracellular region"/>
    <property type="evidence" value="ECO:0007669"/>
    <property type="project" value="UniProtKB-SubCell"/>
</dbReference>
<keyword evidence="13" id="KW-0325">Glycoprotein</keyword>
<evidence type="ECO:0000256" key="11">
    <source>
        <dbReference type="ARBA" id="ARBA00022872"/>
    </source>
</evidence>
<feature type="signal peptide" evidence="17">
    <location>
        <begin position="1"/>
        <end position="32"/>
    </location>
</feature>
<evidence type="ECO:0000256" key="5">
    <source>
        <dbReference type="ARBA" id="ARBA00022656"/>
    </source>
</evidence>
<evidence type="ECO:0000256" key="4">
    <source>
        <dbReference type="ARBA" id="ARBA00022525"/>
    </source>
</evidence>
<feature type="chain" id="PRO_5034535030" description="Peptidase inhibitor 16" evidence="17">
    <location>
        <begin position="33"/>
        <end position="241"/>
    </location>
</feature>